<dbReference type="HOGENOM" id="CLU_1959190_0_0_1"/>
<dbReference type="EMBL" id="KI963936">
    <property type="protein sequence ID" value="EUC48925.1"/>
    <property type="molecule type" value="Genomic_DNA"/>
</dbReference>
<keyword evidence="2" id="KW-1133">Transmembrane helix</keyword>
<gene>
    <name evidence="3" type="ORF">COCMIDRAFT_85912</name>
</gene>
<feature type="compositionally biased region" description="Basic residues" evidence="1">
    <location>
        <begin position="1"/>
        <end position="10"/>
    </location>
</feature>
<keyword evidence="2" id="KW-0472">Membrane</keyword>
<organism evidence="3 4">
    <name type="scientific">Bipolaris oryzae ATCC 44560</name>
    <dbReference type="NCBI Taxonomy" id="930090"/>
    <lineage>
        <taxon>Eukaryota</taxon>
        <taxon>Fungi</taxon>
        <taxon>Dikarya</taxon>
        <taxon>Ascomycota</taxon>
        <taxon>Pezizomycotina</taxon>
        <taxon>Dothideomycetes</taxon>
        <taxon>Pleosporomycetidae</taxon>
        <taxon>Pleosporales</taxon>
        <taxon>Pleosporineae</taxon>
        <taxon>Pleosporaceae</taxon>
        <taxon>Bipolaris</taxon>
    </lineage>
</organism>
<evidence type="ECO:0000313" key="4">
    <source>
        <dbReference type="Proteomes" id="UP000054032"/>
    </source>
</evidence>
<dbReference type="Proteomes" id="UP000054032">
    <property type="component" value="Unassembled WGS sequence"/>
</dbReference>
<proteinExistence type="predicted"/>
<accession>W6ZFW5</accession>
<dbReference type="AlphaFoldDB" id="W6ZFW5"/>
<reference evidence="3 4" key="1">
    <citation type="journal article" date="2013" name="PLoS Genet.">
        <title>Comparative genome structure, secondary metabolite, and effector coding capacity across Cochliobolus pathogens.</title>
        <authorList>
            <person name="Condon B.J."/>
            <person name="Leng Y."/>
            <person name="Wu D."/>
            <person name="Bushley K.E."/>
            <person name="Ohm R.A."/>
            <person name="Otillar R."/>
            <person name="Martin J."/>
            <person name="Schackwitz W."/>
            <person name="Grimwood J."/>
            <person name="MohdZainudin N."/>
            <person name="Xue C."/>
            <person name="Wang R."/>
            <person name="Manning V.A."/>
            <person name="Dhillon B."/>
            <person name="Tu Z.J."/>
            <person name="Steffenson B.J."/>
            <person name="Salamov A."/>
            <person name="Sun H."/>
            <person name="Lowry S."/>
            <person name="LaButti K."/>
            <person name="Han J."/>
            <person name="Copeland A."/>
            <person name="Lindquist E."/>
            <person name="Barry K."/>
            <person name="Schmutz J."/>
            <person name="Baker S.E."/>
            <person name="Ciuffetti L.M."/>
            <person name="Grigoriev I.V."/>
            <person name="Zhong S."/>
            <person name="Turgeon B.G."/>
        </authorList>
    </citation>
    <scope>NUCLEOTIDE SEQUENCE [LARGE SCALE GENOMIC DNA]</scope>
    <source>
        <strain evidence="3 4">ATCC 44560</strain>
    </source>
</reference>
<feature type="compositionally biased region" description="Basic and acidic residues" evidence="1">
    <location>
        <begin position="33"/>
        <end position="42"/>
    </location>
</feature>
<feature type="transmembrane region" description="Helical" evidence="2">
    <location>
        <begin position="89"/>
        <end position="110"/>
    </location>
</feature>
<keyword evidence="4" id="KW-1185">Reference proteome</keyword>
<evidence type="ECO:0000256" key="1">
    <source>
        <dbReference type="SAM" id="MobiDB-lite"/>
    </source>
</evidence>
<evidence type="ECO:0000313" key="3">
    <source>
        <dbReference type="EMBL" id="EUC48925.1"/>
    </source>
</evidence>
<sequence>MEIHQIRNRRPFLDQEGPPVPPKPYASNAPSTTHDRLTHDRLATVTSSRDATSKPLPPVPGSRLSRGARSKVESKPLPKPPKSSILQSTFLWILGFAVWFLLIVILLPVVTEKDAMPGFNRWLRNRFT</sequence>
<dbReference type="GeneID" id="19126763"/>
<evidence type="ECO:0000256" key="2">
    <source>
        <dbReference type="SAM" id="Phobius"/>
    </source>
</evidence>
<name>W6ZFW5_COCMI</name>
<dbReference type="KEGG" id="bor:COCMIDRAFT_85912"/>
<dbReference type="RefSeq" id="XP_007684539.1">
    <property type="nucleotide sequence ID" value="XM_007686349.1"/>
</dbReference>
<protein>
    <submittedName>
        <fullName evidence="3">Uncharacterized protein</fullName>
    </submittedName>
</protein>
<feature type="region of interest" description="Disordered" evidence="1">
    <location>
        <begin position="1"/>
        <end position="82"/>
    </location>
</feature>
<keyword evidence="2" id="KW-0812">Transmembrane</keyword>
<dbReference type="OrthoDB" id="3798501at2759"/>